<dbReference type="InterPro" id="IPR016186">
    <property type="entry name" value="C-type_lectin-like/link_sf"/>
</dbReference>
<evidence type="ECO:0000313" key="2">
    <source>
        <dbReference type="Proteomes" id="UP000199670"/>
    </source>
</evidence>
<protein>
    <submittedName>
        <fullName evidence="1">Uncharacterized protein</fullName>
    </submittedName>
</protein>
<gene>
    <name evidence="1" type="ORF">GA0061081_11253</name>
</gene>
<dbReference type="EMBL" id="FMAQ01000012">
    <property type="protein sequence ID" value="SCC25111.1"/>
    <property type="molecule type" value="Genomic_DNA"/>
</dbReference>
<organism evidence="1 2">
    <name type="scientific">Gilliamella bombicola</name>
    <dbReference type="NCBI Taxonomy" id="1798182"/>
    <lineage>
        <taxon>Bacteria</taxon>
        <taxon>Pseudomonadati</taxon>
        <taxon>Pseudomonadota</taxon>
        <taxon>Gammaproteobacteria</taxon>
        <taxon>Orbales</taxon>
        <taxon>Orbaceae</taxon>
        <taxon>Gilliamella</taxon>
    </lineage>
</organism>
<evidence type="ECO:0000313" key="1">
    <source>
        <dbReference type="EMBL" id="SCC25111.1"/>
    </source>
</evidence>
<reference evidence="2" key="1">
    <citation type="submission" date="2016-08" db="EMBL/GenBank/DDBJ databases">
        <authorList>
            <person name="Varghese N."/>
            <person name="Submissions Spin"/>
        </authorList>
    </citation>
    <scope>NUCLEOTIDE SEQUENCE [LARGE SCALE GENOMIC DNA]</scope>
    <source>
        <strain evidence="2">R-53248</strain>
    </source>
</reference>
<name>A0A1C4D1E7_9GAMM</name>
<sequence length="449" mass="48305">MLPYSVSLQALSVNTTNTTNAINGSAPYFTFDGGRTKATTTDSLLGITLSDGTTITPSTNFSTIINPIVLPNVNETFTDVGMLMPVTRNSIPLSSLVNARYNYWGDDDGDGQGARGVTATGRLTVEIRDKNNQTVARNDTLDICNAPYKLVLRNTNGSLSTRYGVPNRSIFTADTVTYYINPTLSAKVCYAKPGLQEGVGRFAGPADMWDTRKGFISQSTSSDSYNLNFPTVGANGLYFDLDIGGSGLLTWAPVTQGGITANMTPNASGTSVRVMLTGPAATNDEQSNDLPGRLQAGIPVLPQIFELEGKDSRGRTVVKYGFVLQKWFVNRGLRTAKAANITAWCASLGYRMIKVNDVTNAVCGNNSYCQGSVGATPPSSGSYYQRRINAGLFSEWGRMSNYSGAGFSNFAYWTSDVTSSSVFYVYSYNGRVYKGNPATGNYHGLCVYP</sequence>
<dbReference type="OrthoDB" id="7067877at2"/>
<accession>A0A1C4D1E7</accession>
<dbReference type="AlphaFoldDB" id="A0A1C4D1E7"/>
<proteinExistence type="predicted"/>
<dbReference type="RefSeq" id="WP_141683361.1">
    <property type="nucleotide sequence ID" value="NZ_FMAQ01000012.1"/>
</dbReference>
<dbReference type="Proteomes" id="UP000199670">
    <property type="component" value="Unassembled WGS sequence"/>
</dbReference>
<dbReference type="Gene3D" id="3.10.100.10">
    <property type="entry name" value="Mannose-Binding Protein A, subunit A"/>
    <property type="match status" value="1"/>
</dbReference>
<keyword evidence="2" id="KW-1185">Reference proteome</keyword>